<keyword evidence="1" id="KW-0812">Transmembrane</keyword>
<dbReference type="InterPro" id="IPR021829">
    <property type="entry name" value="DUF3419"/>
</dbReference>
<dbReference type="Pfam" id="PF11899">
    <property type="entry name" value="DUF3419"/>
    <property type="match status" value="1"/>
</dbReference>
<dbReference type="Proteomes" id="UP000682733">
    <property type="component" value="Unassembled WGS sequence"/>
</dbReference>
<evidence type="ECO:0000256" key="1">
    <source>
        <dbReference type="SAM" id="Phobius"/>
    </source>
</evidence>
<dbReference type="Proteomes" id="UP000677228">
    <property type="component" value="Unassembled WGS sequence"/>
</dbReference>
<comment type="caution">
    <text evidence="2">The sequence shown here is derived from an EMBL/GenBank/DDBJ whole genome shotgun (WGS) entry which is preliminary data.</text>
</comment>
<keyword evidence="1" id="KW-1133">Transmembrane helix</keyword>
<evidence type="ECO:0000313" key="4">
    <source>
        <dbReference type="EMBL" id="CAF3737625.1"/>
    </source>
</evidence>
<feature type="transmembrane region" description="Helical" evidence="1">
    <location>
        <begin position="6"/>
        <end position="27"/>
    </location>
</feature>
<keyword evidence="6" id="KW-1185">Reference proteome</keyword>
<sequence length="410" mass="48470">MLSLHTKILSTIRSFFLWLFNLIFEFVRSKVYSQKIVFNCVWEDPLLDIEALEISEKDNIMAITSAGCNILTYVLQKPNHIYAIDINPCQNAILQLKIACIKELDFPTFWEIWGHGKLRGFSTNIYPRLRRHLSQEAKNFWDSHKHYFDGKSFRNSFYWRGCSGMFAYTIGVYMWLIGVSKHVERMFNAQTIEEQKTIYEKYVQRRLWNPIINKFLSSPFILSHLTGVPSVQQNLMKQPIGDFIRNSINTVFTELPLKTNYFYRVYVYGEYTKQCCPEFLKEENFNKLKDGLIDRISIHTTTITNFLKEHQKKDISRFVLLDHMDWMAQTPNTLAEEWQQIFNNSTENCRYIWRSVSLNAMFVNNTSITYKGKATTVKELITYKQSLATKLHKVDRVHSYVAFFIAHLHN</sequence>
<dbReference type="EMBL" id="CAJOBC010002530">
    <property type="protein sequence ID" value="CAF3737625.1"/>
    <property type="molecule type" value="Genomic_DNA"/>
</dbReference>
<dbReference type="OrthoDB" id="10016743at2759"/>
<reference evidence="2" key="1">
    <citation type="submission" date="2021-02" db="EMBL/GenBank/DDBJ databases">
        <authorList>
            <person name="Nowell W R."/>
        </authorList>
    </citation>
    <scope>NUCLEOTIDE SEQUENCE</scope>
</reference>
<evidence type="ECO:0000313" key="3">
    <source>
        <dbReference type="EMBL" id="CAF1183068.1"/>
    </source>
</evidence>
<name>A0A814E9M2_9BILA</name>
<accession>A0A814E9M2</accession>
<dbReference type="Proteomes" id="UP000681722">
    <property type="component" value="Unassembled WGS sequence"/>
</dbReference>
<evidence type="ECO:0008006" key="7">
    <source>
        <dbReference type="Google" id="ProtNLM"/>
    </source>
</evidence>
<evidence type="ECO:0000313" key="2">
    <source>
        <dbReference type="EMBL" id="CAF0963342.1"/>
    </source>
</evidence>
<dbReference type="AlphaFoldDB" id="A0A814E9M2"/>
<dbReference type="EMBL" id="CAJNOK010013373">
    <property type="protein sequence ID" value="CAF1183068.1"/>
    <property type="molecule type" value="Genomic_DNA"/>
</dbReference>
<dbReference type="Proteomes" id="UP000663829">
    <property type="component" value="Unassembled WGS sequence"/>
</dbReference>
<dbReference type="EMBL" id="CAJNOQ010002531">
    <property type="protein sequence ID" value="CAF0963342.1"/>
    <property type="molecule type" value="Genomic_DNA"/>
</dbReference>
<feature type="transmembrane region" description="Helical" evidence="1">
    <location>
        <begin position="157"/>
        <end position="176"/>
    </location>
</feature>
<evidence type="ECO:0000313" key="6">
    <source>
        <dbReference type="Proteomes" id="UP000663829"/>
    </source>
</evidence>
<dbReference type="PANTHER" id="PTHR47473">
    <property type="entry name" value="BTA1P"/>
    <property type="match status" value="1"/>
</dbReference>
<organism evidence="2 6">
    <name type="scientific">Didymodactylos carnosus</name>
    <dbReference type="NCBI Taxonomy" id="1234261"/>
    <lineage>
        <taxon>Eukaryota</taxon>
        <taxon>Metazoa</taxon>
        <taxon>Spiralia</taxon>
        <taxon>Gnathifera</taxon>
        <taxon>Rotifera</taxon>
        <taxon>Eurotatoria</taxon>
        <taxon>Bdelloidea</taxon>
        <taxon>Philodinida</taxon>
        <taxon>Philodinidae</taxon>
        <taxon>Didymodactylos</taxon>
    </lineage>
</organism>
<gene>
    <name evidence="2" type="ORF">GPM918_LOCUS11872</name>
    <name evidence="3" type="ORF">OVA965_LOCUS23160</name>
    <name evidence="4" type="ORF">SRO942_LOCUS11870</name>
    <name evidence="5" type="ORF">TMI583_LOCUS23877</name>
</gene>
<dbReference type="PANTHER" id="PTHR47473:SF1">
    <property type="entry name" value="METHYLTRANSFERASE DOMAIN-CONTAINING PROTEIN"/>
    <property type="match status" value="1"/>
</dbReference>
<protein>
    <recommendedName>
        <fullName evidence="7">S-adenosylmethionine:diacylglycerol 3-amino-3-carboxypropyl transferase</fullName>
    </recommendedName>
</protein>
<keyword evidence="1" id="KW-0472">Membrane</keyword>
<proteinExistence type="predicted"/>
<dbReference type="EMBL" id="CAJOBA010034901">
    <property type="protein sequence ID" value="CAF3994324.1"/>
    <property type="molecule type" value="Genomic_DNA"/>
</dbReference>
<evidence type="ECO:0000313" key="5">
    <source>
        <dbReference type="EMBL" id="CAF3994324.1"/>
    </source>
</evidence>